<dbReference type="Proteomes" id="UP000000263">
    <property type="component" value="Chromosome"/>
</dbReference>
<dbReference type="STRING" id="383372.Rcas_4185"/>
<name>A7NRL9_ROSCS</name>
<keyword evidence="2" id="KW-1185">Reference proteome</keyword>
<dbReference type="EMBL" id="CP000804">
    <property type="protein sequence ID" value="ABU60215.1"/>
    <property type="molecule type" value="Genomic_DNA"/>
</dbReference>
<evidence type="ECO:0000313" key="1">
    <source>
        <dbReference type="EMBL" id="ABU60215.1"/>
    </source>
</evidence>
<proteinExistence type="predicted"/>
<accession>A7NRL9</accession>
<dbReference type="HOGENOM" id="CLU_173848_0_0_0"/>
<protein>
    <submittedName>
        <fullName evidence="1">Uncharacterized protein</fullName>
    </submittedName>
</protein>
<sequence>MVFEMNFLRRLFGGDASNREHDGAIHLYVECGRCRAVVHVRVDPRNDLIPEYGDGDDLAGYRLIKEIMDSRCFRLMRAEIEYDARRREINRVIEGGAFITRDEYEQRRLLPLSPRD</sequence>
<organism evidence="1 2">
    <name type="scientific">Roseiflexus castenholzii (strain DSM 13941 / HLO8)</name>
    <dbReference type="NCBI Taxonomy" id="383372"/>
    <lineage>
        <taxon>Bacteria</taxon>
        <taxon>Bacillati</taxon>
        <taxon>Chloroflexota</taxon>
        <taxon>Chloroflexia</taxon>
        <taxon>Chloroflexales</taxon>
        <taxon>Roseiflexineae</taxon>
        <taxon>Roseiflexaceae</taxon>
        <taxon>Roseiflexus</taxon>
    </lineage>
</organism>
<dbReference type="AlphaFoldDB" id="A7NRL9"/>
<gene>
    <name evidence="1" type="ordered locus">Rcas_4185</name>
</gene>
<dbReference type="eggNOG" id="ENOG503374C">
    <property type="taxonomic scope" value="Bacteria"/>
</dbReference>
<dbReference type="KEGG" id="rca:Rcas_4185"/>
<reference evidence="1 2" key="1">
    <citation type="submission" date="2007-08" db="EMBL/GenBank/DDBJ databases">
        <title>Complete sequence of Roseiflexus castenholzii DSM 13941.</title>
        <authorList>
            <consortium name="US DOE Joint Genome Institute"/>
            <person name="Copeland A."/>
            <person name="Lucas S."/>
            <person name="Lapidus A."/>
            <person name="Barry K."/>
            <person name="Glavina del Rio T."/>
            <person name="Dalin E."/>
            <person name="Tice H."/>
            <person name="Pitluck S."/>
            <person name="Thompson L.S."/>
            <person name="Brettin T."/>
            <person name="Bruce D."/>
            <person name="Detter J.C."/>
            <person name="Han C."/>
            <person name="Tapia R."/>
            <person name="Schmutz J."/>
            <person name="Larimer F."/>
            <person name="Land M."/>
            <person name="Hauser L."/>
            <person name="Kyrpides N."/>
            <person name="Mikhailova N."/>
            <person name="Bryant D.A."/>
            <person name="Hanada S."/>
            <person name="Tsukatani Y."/>
            <person name="Richardson P."/>
        </authorList>
    </citation>
    <scope>NUCLEOTIDE SEQUENCE [LARGE SCALE GENOMIC DNA]</scope>
    <source>
        <strain evidence="2">DSM 13941 / HLO8</strain>
    </source>
</reference>
<evidence type="ECO:0000313" key="2">
    <source>
        <dbReference type="Proteomes" id="UP000000263"/>
    </source>
</evidence>